<feature type="region of interest" description="Disordered" evidence="4">
    <location>
        <begin position="448"/>
        <end position="469"/>
    </location>
</feature>
<keyword evidence="6" id="KW-1185">Reference proteome</keyword>
<accession>A0ABY5DML0</accession>
<evidence type="ECO:0000256" key="3">
    <source>
        <dbReference type="RuleBase" id="RU000461"/>
    </source>
</evidence>
<dbReference type="Pfam" id="PF00067">
    <property type="entry name" value="p450"/>
    <property type="match status" value="1"/>
</dbReference>
<dbReference type="CDD" id="cd11053">
    <property type="entry name" value="CYP110-like"/>
    <property type="match status" value="1"/>
</dbReference>
<reference evidence="5 6" key="1">
    <citation type="submission" date="2022-06" db="EMBL/GenBank/DDBJ databases">
        <title>Paraconexibacter antarcticus.</title>
        <authorList>
            <person name="Kim C.S."/>
        </authorList>
    </citation>
    <scope>NUCLEOTIDE SEQUENCE [LARGE SCALE GENOMIC DNA]</scope>
    <source>
        <strain evidence="5 6">02-257</strain>
    </source>
</reference>
<keyword evidence="3" id="KW-0503">Monooxygenase</keyword>
<dbReference type="InterPro" id="IPR017972">
    <property type="entry name" value="Cyt_P450_CS"/>
</dbReference>
<evidence type="ECO:0000256" key="1">
    <source>
        <dbReference type="ARBA" id="ARBA00001971"/>
    </source>
</evidence>
<evidence type="ECO:0000256" key="4">
    <source>
        <dbReference type="SAM" id="MobiDB-lite"/>
    </source>
</evidence>
<dbReference type="RefSeq" id="WP_254569025.1">
    <property type="nucleotide sequence ID" value="NZ_CP098502.1"/>
</dbReference>
<evidence type="ECO:0000313" key="6">
    <source>
        <dbReference type="Proteomes" id="UP001056035"/>
    </source>
</evidence>
<dbReference type="PANTHER" id="PTHR24305">
    <property type="entry name" value="CYTOCHROME P450"/>
    <property type="match status" value="1"/>
</dbReference>
<dbReference type="InterPro" id="IPR002401">
    <property type="entry name" value="Cyt_P450_E_grp-I"/>
</dbReference>
<proteinExistence type="inferred from homology"/>
<keyword evidence="3" id="KW-0349">Heme</keyword>
<dbReference type="InterPro" id="IPR050121">
    <property type="entry name" value="Cytochrome_P450_monoxygenase"/>
</dbReference>
<name>A0ABY5DML0_9ACTN</name>
<comment type="similarity">
    <text evidence="2 3">Belongs to the cytochrome P450 family.</text>
</comment>
<evidence type="ECO:0000256" key="2">
    <source>
        <dbReference type="ARBA" id="ARBA00010617"/>
    </source>
</evidence>
<sequence>MSEFVKPLMTRQKVQLADGDVLPPGPPLPAFVQTPLLWLARPSWLRLLARRYGRTFTLKDTMAGRIVVLADPVDVKALFTGSPDVFLAGEGNTLLGPIVGEHSVLLLDREEHLRERKLQLPAFHGERIARTVGLMRELTEAEVRTWPVGEPFALHERTRALTLEIIIRVVLGVEDDERARRLHDALRAAVEFRPSYFLLWVAPALRHVGRWKRFLAGIEAADELLFAEIAERRAVAGRADRGDVLSMLLDAHDEAGTPVDDRWVRDELMTLLVAGHETTATGLAWAFERLLRHPEALARVRAGLDDPRDPYVDAVVKETLRVRPVIQNVARVLARRTRVAGYDMPQGTLLLPSIALMHESDAHFPEAAAFRPERWLEGSGEPYTWIPFGGGVRRCLGATFALTEMAEVLRTVLREVEIEAVGEPEAAHMHHITLVPARGAQVRVRARRDRAQAADGAGAAPAPTPLATA</sequence>
<organism evidence="5 6">
    <name type="scientific">Paraconexibacter antarcticus</name>
    <dbReference type="NCBI Taxonomy" id="2949664"/>
    <lineage>
        <taxon>Bacteria</taxon>
        <taxon>Bacillati</taxon>
        <taxon>Actinomycetota</taxon>
        <taxon>Thermoleophilia</taxon>
        <taxon>Solirubrobacterales</taxon>
        <taxon>Paraconexibacteraceae</taxon>
        <taxon>Paraconexibacter</taxon>
    </lineage>
</organism>
<dbReference type="PRINTS" id="PR00463">
    <property type="entry name" value="EP450I"/>
</dbReference>
<dbReference type="SUPFAM" id="SSF48264">
    <property type="entry name" value="Cytochrome P450"/>
    <property type="match status" value="1"/>
</dbReference>
<dbReference type="Proteomes" id="UP001056035">
    <property type="component" value="Chromosome"/>
</dbReference>
<dbReference type="PRINTS" id="PR00385">
    <property type="entry name" value="P450"/>
</dbReference>
<gene>
    <name evidence="5" type="ORF">NBH00_13035</name>
</gene>
<keyword evidence="3" id="KW-0479">Metal-binding</keyword>
<evidence type="ECO:0000313" key="5">
    <source>
        <dbReference type="EMBL" id="UTI62287.1"/>
    </source>
</evidence>
<dbReference type="InterPro" id="IPR036396">
    <property type="entry name" value="Cyt_P450_sf"/>
</dbReference>
<dbReference type="PANTHER" id="PTHR24305:SF166">
    <property type="entry name" value="CYTOCHROME P450 12A4, MITOCHONDRIAL-RELATED"/>
    <property type="match status" value="1"/>
</dbReference>
<dbReference type="PROSITE" id="PS00086">
    <property type="entry name" value="CYTOCHROME_P450"/>
    <property type="match status" value="1"/>
</dbReference>
<protein>
    <submittedName>
        <fullName evidence="5">Cytochrome P450</fullName>
    </submittedName>
</protein>
<keyword evidence="3" id="KW-0408">Iron</keyword>
<dbReference type="InterPro" id="IPR001128">
    <property type="entry name" value="Cyt_P450"/>
</dbReference>
<dbReference type="EMBL" id="CP098502">
    <property type="protein sequence ID" value="UTI62287.1"/>
    <property type="molecule type" value="Genomic_DNA"/>
</dbReference>
<dbReference type="Gene3D" id="1.10.630.10">
    <property type="entry name" value="Cytochrome P450"/>
    <property type="match status" value="1"/>
</dbReference>
<keyword evidence="3" id="KW-0560">Oxidoreductase</keyword>
<comment type="cofactor">
    <cofactor evidence="1">
        <name>heme</name>
        <dbReference type="ChEBI" id="CHEBI:30413"/>
    </cofactor>
</comment>